<dbReference type="VEuPathDB" id="FungiDB:A1O9_06053"/>
<dbReference type="Proteomes" id="UP000027920">
    <property type="component" value="Unassembled WGS sequence"/>
</dbReference>
<gene>
    <name evidence="2" type="ORF">A1O9_06053</name>
</gene>
<comment type="caution">
    <text evidence="2">The sequence shown here is derived from an EMBL/GenBank/DDBJ whole genome shotgun (WGS) entry which is preliminary data.</text>
</comment>
<sequence>MAEYQNIAVWDFAYPKGQCGLQNGKTSFNNFTTPEIDPRTPHRKPRSTSAKSLASIIVDNLYSASSPTEGTGREKSSSKSKAKAKSKSHPLDREETSQLQKTYLLSIPNSGRVYCGQMKNTISTLLLTPKTQLVLLVPESHIVCERMCALQRLPKARGSGLRILPVPSEIVMECSKKEAAIGEEYATGLESRLEMLAVEEIAAKVVKCTKARRFDGYLAFEDERSSWLFLERVGKTVADLPGKV</sequence>
<keyword evidence="3" id="KW-1185">Reference proteome</keyword>
<feature type="region of interest" description="Disordered" evidence="1">
    <location>
        <begin position="30"/>
        <end position="51"/>
    </location>
</feature>
<proteinExistence type="predicted"/>
<reference evidence="2 3" key="1">
    <citation type="submission" date="2013-03" db="EMBL/GenBank/DDBJ databases">
        <title>The Genome Sequence of Exophiala aquamarina CBS 119918.</title>
        <authorList>
            <consortium name="The Broad Institute Genomics Platform"/>
            <person name="Cuomo C."/>
            <person name="de Hoog S."/>
            <person name="Gorbushina A."/>
            <person name="Walker B."/>
            <person name="Young S.K."/>
            <person name="Zeng Q."/>
            <person name="Gargeya S."/>
            <person name="Fitzgerald M."/>
            <person name="Haas B."/>
            <person name="Abouelleil A."/>
            <person name="Allen A.W."/>
            <person name="Alvarado L."/>
            <person name="Arachchi H.M."/>
            <person name="Berlin A.M."/>
            <person name="Chapman S.B."/>
            <person name="Gainer-Dewar J."/>
            <person name="Goldberg J."/>
            <person name="Griggs A."/>
            <person name="Gujja S."/>
            <person name="Hansen M."/>
            <person name="Howarth C."/>
            <person name="Imamovic A."/>
            <person name="Ireland A."/>
            <person name="Larimer J."/>
            <person name="McCowan C."/>
            <person name="Murphy C."/>
            <person name="Pearson M."/>
            <person name="Poon T.W."/>
            <person name="Priest M."/>
            <person name="Roberts A."/>
            <person name="Saif S."/>
            <person name="Shea T."/>
            <person name="Sisk P."/>
            <person name="Sykes S."/>
            <person name="Wortman J."/>
            <person name="Nusbaum C."/>
            <person name="Birren B."/>
        </authorList>
    </citation>
    <scope>NUCLEOTIDE SEQUENCE [LARGE SCALE GENOMIC DNA]</scope>
    <source>
        <strain evidence="2 3">CBS 119918</strain>
    </source>
</reference>
<dbReference type="HOGENOM" id="CLU_052529_0_0_1"/>
<feature type="compositionally biased region" description="Basic residues" evidence="1">
    <location>
        <begin position="78"/>
        <end position="88"/>
    </location>
</feature>
<dbReference type="EMBL" id="AMGV01000004">
    <property type="protein sequence ID" value="KEF58130.1"/>
    <property type="molecule type" value="Genomic_DNA"/>
</dbReference>
<name>A0A072PRH9_9EURO</name>
<dbReference type="AlphaFoldDB" id="A0A072PRH9"/>
<evidence type="ECO:0000256" key="1">
    <source>
        <dbReference type="SAM" id="MobiDB-lite"/>
    </source>
</evidence>
<dbReference type="RefSeq" id="XP_013260720.1">
    <property type="nucleotide sequence ID" value="XM_013405266.1"/>
</dbReference>
<accession>A0A072PRH9</accession>
<feature type="region of interest" description="Disordered" evidence="1">
    <location>
        <begin position="64"/>
        <end position="97"/>
    </location>
</feature>
<evidence type="ECO:0000313" key="3">
    <source>
        <dbReference type="Proteomes" id="UP000027920"/>
    </source>
</evidence>
<protein>
    <submittedName>
        <fullName evidence="2">Uncharacterized protein</fullName>
    </submittedName>
</protein>
<dbReference type="GeneID" id="25280973"/>
<evidence type="ECO:0000313" key="2">
    <source>
        <dbReference type="EMBL" id="KEF58130.1"/>
    </source>
</evidence>
<dbReference type="OrthoDB" id="4112524at2759"/>
<organism evidence="2 3">
    <name type="scientific">Exophiala aquamarina CBS 119918</name>
    <dbReference type="NCBI Taxonomy" id="1182545"/>
    <lineage>
        <taxon>Eukaryota</taxon>
        <taxon>Fungi</taxon>
        <taxon>Dikarya</taxon>
        <taxon>Ascomycota</taxon>
        <taxon>Pezizomycotina</taxon>
        <taxon>Eurotiomycetes</taxon>
        <taxon>Chaetothyriomycetidae</taxon>
        <taxon>Chaetothyriales</taxon>
        <taxon>Herpotrichiellaceae</taxon>
        <taxon>Exophiala</taxon>
    </lineage>
</organism>